<reference evidence="3 4" key="1">
    <citation type="journal article" date="2008" name="Nature">
        <title>The genome of the choanoflagellate Monosiga brevicollis and the origin of metazoans.</title>
        <authorList>
            <consortium name="JGI Sequencing"/>
            <person name="King N."/>
            <person name="Westbrook M.J."/>
            <person name="Young S.L."/>
            <person name="Kuo A."/>
            <person name="Abedin M."/>
            <person name="Chapman J."/>
            <person name="Fairclough S."/>
            <person name="Hellsten U."/>
            <person name="Isogai Y."/>
            <person name="Letunic I."/>
            <person name="Marr M."/>
            <person name="Pincus D."/>
            <person name="Putnam N."/>
            <person name="Rokas A."/>
            <person name="Wright K.J."/>
            <person name="Zuzow R."/>
            <person name="Dirks W."/>
            <person name="Good M."/>
            <person name="Goodstein D."/>
            <person name="Lemons D."/>
            <person name="Li W."/>
            <person name="Lyons J.B."/>
            <person name="Morris A."/>
            <person name="Nichols S."/>
            <person name="Richter D.J."/>
            <person name="Salamov A."/>
            <person name="Bork P."/>
            <person name="Lim W.A."/>
            <person name="Manning G."/>
            <person name="Miller W.T."/>
            <person name="McGinnis W."/>
            <person name="Shapiro H."/>
            <person name="Tjian R."/>
            <person name="Grigoriev I.V."/>
            <person name="Rokhsar D."/>
        </authorList>
    </citation>
    <scope>NUCLEOTIDE SEQUENCE [LARGE SCALE GENOMIC DNA]</scope>
    <source>
        <strain evidence="4">MX1 / ATCC 50154</strain>
    </source>
</reference>
<sequence length="402" mass="43948">MLDPEAVAFLQRAIRVLEIKGLAEEGLYREPGDANVVRALVAMIKKKDVAKQKTALEKADHKDLCSAIKQICKDMQPPIIDNPTVKKLLRTIDSPEPSRMTETKAILAHLPTDNRAVLQVLLTHFHRVHLRSAQNRMSAAALSISLAPSLLPENDPTFLALQHEKFAAVGEYLIKHVGSLFNTVVVDLNEPTANGMPAAATIAPPVEPRPTSTTQTPVSDPGDHMYEAPLERVATRGDHQAHRPLVQELLYDDDPLQDMTSQAAPLAEAVNDLSLEDGAYGRVQSLAPLRTNSRSRASMRKRIVSMVEADFTYRGDSVRLLDDMPLPDLPEPSANSSEPGSTASDPNTPTPSMSFSPRRLSLEPGNASLVLASLDEADEFEGFGVIDDYDRLPPARNQQSRA</sequence>
<name>A9V0K8_MONBE</name>
<dbReference type="SUPFAM" id="SSF48350">
    <property type="entry name" value="GTPase activation domain, GAP"/>
    <property type="match status" value="1"/>
</dbReference>
<feature type="region of interest" description="Disordered" evidence="1">
    <location>
        <begin position="200"/>
        <end position="223"/>
    </location>
</feature>
<evidence type="ECO:0000313" key="4">
    <source>
        <dbReference type="Proteomes" id="UP000001357"/>
    </source>
</evidence>
<dbReference type="PANTHER" id="PTHR12552">
    <property type="entry name" value="OLIGOPHRENIN 1"/>
    <property type="match status" value="1"/>
</dbReference>
<feature type="region of interest" description="Disordered" evidence="1">
    <location>
        <begin position="322"/>
        <end position="361"/>
    </location>
</feature>
<dbReference type="PROSITE" id="PS50238">
    <property type="entry name" value="RHOGAP"/>
    <property type="match status" value="1"/>
</dbReference>
<dbReference type="KEGG" id="mbr:MONBRDRAFT_32600"/>
<dbReference type="GeneID" id="5891369"/>
<dbReference type="GO" id="GO:0007165">
    <property type="term" value="P:signal transduction"/>
    <property type="evidence" value="ECO:0007669"/>
    <property type="project" value="InterPro"/>
</dbReference>
<dbReference type="Proteomes" id="UP000001357">
    <property type="component" value="Unassembled WGS sequence"/>
</dbReference>
<gene>
    <name evidence="3" type="ORF">MONBRDRAFT_32600</name>
</gene>
<proteinExistence type="predicted"/>
<dbReference type="Pfam" id="PF00620">
    <property type="entry name" value="RhoGAP"/>
    <property type="match status" value="1"/>
</dbReference>
<dbReference type="InterPro" id="IPR008936">
    <property type="entry name" value="Rho_GTPase_activation_prot"/>
</dbReference>
<dbReference type="GO" id="GO:0005096">
    <property type="term" value="F:GTPase activator activity"/>
    <property type="evidence" value="ECO:0000318"/>
    <property type="project" value="GO_Central"/>
</dbReference>
<dbReference type="InParanoid" id="A9V0K8"/>
<dbReference type="CDD" id="cd00159">
    <property type="entry name" value="RhoGAP"/>
    <property type="match status" value="1"/>
</dbReference>
<feature type="region of interest" description="Disordered" evidence="1">
    <location>
        <begin position="383"/>
        <end position="402"/>
    </location>
</feature>
<dbReference type="SMART" id="SM00324">
    <property type="entry name" value="RhoGAP"/>
    <property type="match status" value="1"/>
</dbReference>
<evidence type="ECO:0000313" key="3">
    <source>
        <dbReference type="EMBL" id="EDQ89169.1"/>
    </source>
</evidence>
<accession>A9V0K8</accession>
<organism evidence="3 4">
    <name type="scientific">Monosiga brevicollis</name>
    <name type="common">Choanoflagellate</name>
    <dbReference type="NCBI Taxonomy" id="81824"/>
    <lineage>
        <taxon>Eukaryota</taxon>
        <taxon>Choanoflagellata</taxon>
        <taxon>Craspedida</taxon>
        <taxon>Salpingoecidae</taxon>
        <taxon>Monosiga</taxon>
    </lineage>
</organism>
<keyword evidence="4" id="KW-1185">Reference proteome</keyword>
<dbReference type="InterPro" id="IPR047234">
    <property type="entry name" value="GRAF_fam"/>
</dbReference>
<dbReference type="InterPro" id="IPR000198">
    <property type="entry name" value="RhoGAP_dom"/>
</dbReference>
<protein>
    <recommendedName>
        <fullName evidence="2">Rho-GAP domain-containing protein</fullName>
    </recommendedName>
</protein>
<dbReference type="PANTHER" id="PTHR12552:SF1">
    <property type="entry name" value="RHO GTPASE-ACTIVATING PROTEIN GRAF"/>
    <property type="match status" value="1"/>
</dbReference>
<feature type="domain" description="Rho-GAP" evidence="2">
    <location>
        <begin position="1"/>
        <end position="181"/>
    </location>
</feature>
<dbReference type="eggNOG" id="KOG1451">
    <property type="taxonomic scope" value="Eukaryota"/>
</dbReference>
<evidence type="ECO:0000259" key="2">
    <source>
        <dbReference type="PROSITE" id="PS50238"/>
    </source>
</evidence>
<dbReference type="RefSeq" id="XP_001746274.1">
    <property type="nucleotide sequence ID" value="XM_001746222.1"/>
</dbReference>
<dbReference type="Gene3D" id="1.10.555.10">
    <property type="entry name" value="Rho GTPase activation protein"/>
    <property type="match status" value="1"/>
</dbReference>
<dbReference type="AlphaFoldDB" id="A9V0K8"/>
<dbReference type="EMBL" id="CH991552">
    <property type="protein sequence ID" value="EDQ89169.1"/>
    <property type="molecule type" value="Genomic_DNA"/>
</dbReference>
<evidence type="ECO:0000256" key="1">
    <source>
        <dbReference type="SAM" id="MobiDB-lite"/>
    </source>
</evidence>
<feature type="compositionally biased region" description="Polar residues" evidence="1">
    <location>
        <begin position="333"/>
        <end position="355"/>
    </location>
</feature>